<dbReference type="InterPro" id="IPR036770">
    <property type="entry name" value="Ankyrin_rpt-contain_sf"/>
</dbReference>
<keyword evidence="1" id="KW-0677">Repeat</keyword>
<dbReference type="SUPFAM" id="SSF48403">
    <property type="entry name" value="Ankyrin repeat"/>
    <property type="match status" value="1"/>
</dbReference>
<gene>
    <name evidence="4" type="primary">Contig12703.g13556</name>
    <name evidence="4" type="ORF">STYLEM_582</name>
</gene>
<accession>A0A077ZQG3</accession>
<evidence type="ECO:0000313" key="5">
    <source>
        <dbReference type="Proteomes" id="UP000039865"/>
    </source>
</evidence>
<evidence type="ECO:0000256" key="2">
    <source>
        <dbReference type="ARBA" id="ARBA00023043"/>
    </source>
</evidence>
<dbReference type="Gene3D" id="1.25.40.20">
    <property type="entry name" value="Ankyrin repeat-containing domain"/>
    <property type="match status" value="1"/>
</dbReference>
<keyword evidence="5" id="KW-1185">Reference proteome</keyword>
<dbReference type="PROSITE" id="PS50088">
    <property type="entry name" value="ANK_REPEAT"/>
    <property type="match status" value="1"/>
</dbReference>
<name>A0A077ZQG3_STYLE</name>
<dbReference type="InParanoid" id="A0A077ZQG3"/>
<dbReference type="OrthoDB" id="161570at2759"/>
<evidence type="ECO:0000256" key="3">
    <source>
        <dbReference type="PROSITE-ProRule" id="PRU00023"/>
    </source>
</evidence>
<dbReference type="PROSITE" id="PS50297">
    <property type="entry name" value="ANK_REP_REGION"/>
    <property type="match status" value="1"/>
</dbReference>
<dbReference type="AlphaFoldDB" id="A0A077ZQG3"/>
<evidence type="ECO:0000313" key="4">
    <source>
        <dbReference type="EMBL" id="CDW71635.1"/>
    </source>
</evidence>
<reference evidence="4 5" key="1">
    <citation type="submission" date="2014-06" db="EMBL/GenBank/DDBJ databases">
        <authorList>
            <person name="Swart Estienne"/>
        </authorList>
    </citation>
    <scope>NUCLEOTIDE SEQUENCE [LARGE SCALE GENOMIC DNA]</scope>
    <source>
        <strain evidence="4 5">130c</strain>
    </source>
</reference>
<dbReference type="Proteomes" id="UP000039865">
    <property type="component" value="Unassembled WGS sequence"/>
</dbReference>
<dbReference type="Pfam" id="PF13637">
    <property type="entry name" value="Ank_4"/>
    <property type="match status" value="1"/>
</dbReference>
<dbReference type="InterPro" id="IPR002110">
    <property type="entry name" value="Ankyrin_rpt"/>
</dbReference>
<evidence type="ECO:0000256" key="1">
    <source>
        <dbReference type="ARBA" id="ARBA00022737"/>
    </source>
</evidence>
<dbReference type="Gene3D" id="2.30.30.140">
    <property type="match status" value="1"/>
</dbReference>
<dbReference type="PANTHER" id="PTHR24171">
    <property type="entry name" value="ANKYRIN REPEAT DOMAIN-CONTAINING PROTEIN 39-RELATED"/>
    <property type="match status" value="1"/>
</dbReference>
<organism evidence="4 5">
    <name type="scientific">Stylonychia lemnae</name>
    <name type="common">Ciliate</name>
    <dbReference type="NCBI Taxonomy" id="5949"/>
    <lineage>
        <taxon>Eukaryota</taxon>
        <taxon>Sar</taxon>
        <taxon>Alveolata</taxon>
        <taxon>Ciliophora</taxon>
        <taxon>Intramacronucleata</taxon>
        <taxon>Spirotrichea</taxon>
        <taxon>Stichotrichia</taxon>
        <taxon>Sporadotrichida</taxon>
        <taxon>Oxytrichidae</taxon>
        <taxon>Stylonychinae</taxon>
        <taxon>Stylonychia</taxon>
    </lineage>
</organism>
<keyword evidence="4" id="KW-0378">Hydrolase</keyword>
<proteinExistence type="predicted"/>
<sequence>MSVQRQQDLKVILNGSKLRFCLQKMMKFYNQTLFTINGSNKQGSTQKEESIGGKVIKWAFIGYRAYCEQGSKQDTLGSFDGWSSKFDEWIPLYSLRLRPFLTQTLKYRIESERNTFILPNSALQSLQNVKSIVQSGGADIDESTNYEESTLLVACQLGRYDIAEYLISIKADINKRTRYFISPLIAAIQGEHFDIVRLLVENGSDLNLNTNNIYASQKIHQQLEKVLLLIYEIQEFERIKDILNLLDGKYSLDRIEASYNKINKNICRKVITEYI</sequence>
<keyword evidence="2 3" id="KW-0040">ANK repeat</keyword>
<feature type="repeat" description="ANK" evidence="3">
    <location>
        <begin position="179"/>
        <end position="211"/>
    </location>
</feature>
<dbReference type="SMART" id="SM00248">
    <property type="entry name" value="ANK"/>
    <property type="match status" value="2"/>
</dbReference>
<dbReference type="GO" id="GO:0016787">
    <property type="term" value="F:hydrolase activity"/>
    <property type="evidence" value="ECO:0007669"/>
    <property type="project" value="UniProtKB-KW"/>
</dbReference>
<protein>
    <submittedName>
        <fullName evidence="4">Ubiquitin carboxyl-terminal hydrolase family protein</fullName>
    </submittedName>
</protein>
<dbReference type="EMBL" id="CCKQ01000555">
    <property type="protein sequence ID" value="CDW71635.1"/>
    <property type="molecule type" value="Genomic_DNA"/>
</dbReference>